<feature type="domain" description="Reverse transcriptase Ty1/copia-type" evidence="1">
    <location>
        <begin position="11"/>
        <end position="90"/>
    </location>
</feature>
<proteinExistence type="predicted"/>
<accession>A0A9R1WWA2</accession>
<evidence type="ECO:0000313" key="3">
    <source>
        <dbReference type="Proteomes" id="UP000235145"/>
    </source>
</evidence>
<comment type="caution">
    <text evidence="2">The sequence shown here is derived from an EMBL/GenBank/DDBJ whole genome shotgun (WGS) entry which is preliminary data.</text>
</comment>
<dbReference type="AlphaFoldDB" id="A0A9R1WWA2"/>
<organism evidence="2 3">
    <name type="scientific">Lactuca sativa</name>
    <name type="common">Garden lettuce</name>
    <dbReference type="NCBI Taxonomy" id="4236"/>
    <lineage>
        <taxon>Eukaryota</taxon>
        <taxon>Viridiplantae</taxon>
        <taxon>Streptophyta</taxon>
        <taxon>Embryophyta</taxon>
        <taxon>Tracheophyta</taxon>
        <taxon>Spermatophyta</taxon>
        <taxon>Magnoliopsida</taxon>
        <taxon>eudicotyledons</taxon>
        <taxon>Gunneridae</taxon>
        <taxon>Pentapetalae</taxon>
        <taxon>asterids</taxon>
        <taxon>campanulids</taxon>
        <taxon>Asterales</taxon>
        <taxon>Asteraceae</taxon>
        <taxon>Cichorioideae</taxon>
        <taxon>Cichorieae</taxon>
        <taxon>Lactucinae</taxon>
        <taxon>Lactuca</taxon>
    </lineage>
</organism>
<dbReference type="Pfam" id="PF07727">
    <property type="entry name" value="RVT_2"/>
    <property type="match status" value="1"/>
</dbReference>
<dbReference type="InterPro" id="IPR013103">
    <property type="entry name" value="RVT_2"/>
</dbReference>
<dbReference type="Proteomes" id="UP000235145">
    <property type="component" value="Unassembled WGS sequence"/>
</dbReference>
<evidence type="ECO:0000259" key="1">
    <source>
        <dbReference type="Pfam" id="PF07727"/>
    </source>
</evidence>
<dbReference type="EMBL" id="NBSK02000008">
    <property type="protein sequence ID" value="KAJ0189996.1"/>
    <property type="molecule type" value="Genomic_DNA"/>
</dbReference>
<gene>
    <name evidence="2" type="ORF">LSAT_V11C800414640</name>
</gene>
<sequence>MNHSWILKVAIMTIYVENIILTRNYIKEINELKQVLGKAFEIKDLGQLRYFLGMEIARSRKGISVTQRKYKLDLLKKTGLLGCKPASILMEPGRKFQTENGDEFEDK</sequence>
<reference evidence="2 3" key="1">
    <citation type="journal article" date="2017" name="Nat. Commun.">
        <title>Genome assembly with in vitro proximity ligation data and whole-genome triplication in lettuce.</title>
        <authorList>
            <person name="Reyes-Chin-Wo S."/>
            <person name="Wang Z."/>
            <person name="Yang X."/>
            <person name="Kozik A."/>
            <person name="Arikit S."/>
            <person name="Song C."/>
            <person name="Xia L."/>
            <person name="Froenicke L."/>
            <person name="Lavelle D.O."/>
            <person name="Truco M.J."/>
            <person name="Xia R."/>
            <person name="Zhu S."/>
            <person name="Xu C."/>
            <person name="Xu H."/>
            <person name="Xu X."/>
            <person name="Cox K."/>
            <person name="Korf I."/>
            <person name="Meyers B.C."/>
            <person name="Michelmore R.W."/>
        </authorList>
    </citation>
    <scope>NUCLEOTIDE SEQUENCE [LARGE SCALE GENOMIC DNA]</scope>
    <source>
        <strain evidence="3">cv. Salinas</strain>
        <tissue evidence="2">Seedlings</tissue>
    </source>
</reference>
<keyword evidence="3" id="KW-1185">Reference proteome</keyword>
<evidence type="ECO:0000313" key="2">
    <source>
        <dbReference type="EMBL" id="KAJ0189996.1"/>
    </source>
</evidence>
<name>A0A9R1WWA2_LACSA</name>
<protein>
    <recommendedName>
        <fullName evidence="1">Reverse transcriptase Ty1/copia-type domain-containing protein</fullName>
    </recommendedName>
</protein>